<evidence type="ECO:0000259" key="2">
    <source>
        <dbReference type="PROSITE" id="PS50234"/>
    </source>
</evidence>
<dbReference type="PANTHER" id="PTHR45737:SF4">
    <property type="entry name" value="VON WILLEBRAND DOMAIN PROTEIN (AFU_ORTHOLOGUE AFUA_4G01160)"/>
    <property type="match status" value="1"/>
</dbReference>
<keyword evidence="5" id="KW-1185">Reference proteome</keyword>
<organism evidence="4 5">
    <name type="scientific">Stachybotrys elegans</name>
    <dbReference type="NCBI Taxonomy" id="80388"/>
    <lineage>
        <taxon>Eukaryota</taxon>
        <taxon>Fungi</taxon>
        <taxon>Dikarya</taxon>
        <taxon>Ascomycota</taxon>
        <taxon>Pezizomycotina</taxon>
        <taxon>Sordariomycetes</taxon>
        <taxon>Hypocreomycetidae</taxon>
        <taxon>Hypocreales</taxon>
        <taxon>Stachybotryaceae</taxon>
        <taxon>Stachybotrys</taxon>
    </lineage>
</organism>
<dbReference type="SUPFAM" id="SSF53300">
    <property type="entry name" value="vWA-like"/>
    <property type="match status" value="1"/>
</dbReference>
<dbReference type="Pfam" id="PF13768">
    <property type="entry name" value="VWA_3"/>
    <property type="match status" value="1"/>
</dbReference>
<dbReference type="OrthoDB" id="1729737at2759"/>
<dbReference type="SMART" id="SM00327">
    <property type="entry name" value="VWA"/>
    <property type="match status" value="1"/>
</dbReference>
<feature type="domain" description="VWFA" evidence="2">
    <location>
        <begin position="345"/>
        <end position="492"/>
    </location>
</feature>
<dbReference type="EMBL" id="JAGPNK010000008">
    <property type="protein sequence ID" value="KAH7316897.1"/>
    <property type="molecule type" value="Genomic_DNA"/>
</dbReference>
<dbReference type="Gene3D" id="3.40.50.410">
    <property type="entry name" value="von Willebrand factor, type A domain"/>
    <property type="match status" value="1"/>
</dbReference>
<gene>
    <name evidence="4" type="ORF">B0I35DRAFT_375361</name>
</gene>
<feature type="compositionally biased region" description="Low complexity" evidence="1">
    <location>
        <begin position="899"/>
        <end position="909"/>
    </location>
</feature>
<name>A0A8K0SKQ7_9HYPO</name>
<evidence type="ECO:0000313" key="5">
    <source>
        <dbReference type="Proteomes" id="UP000813444"/>
    </source>
</evidence>
<evidence type="ECO:0000313" key="4">
    <source>
        <dbReference type="EMBL" id="KAH7316897.1"/>
    </source>
</evidence>
<feature type="domain" description="VIT" evidence="3">
    <location>
        <begin position="57"/>
        <end position="187"/>
    </location>
</feature>
<dbReference type="InterPro" id="IPR002035">
    <property type="entry name" value="VWF_A"/>
</dbReference>
<evidence type="ECO:0000259" key="3">
    <source>
        <dbReference type="PROSITE" id="PS51468"/>
    </source>
</evidence>
<dbReference type="SMART" id="SM00609">
    <property type="entry name" value="VIT"/>
    <property type="match status" value="1"/>
</dbReference>
<evidence type="ECO:0000256" key="1">
    <source>
        <dbReference type="SAM" id="MobiDB-lite"/>
    </source>
</evidence>
<dbReference type="InterPro" id="IPR013694">
    <property type="entry name" value="VIT"/>
</dbReference>
<reference evidence="4" key="1">
    <citation type="journal article" date="2021" name="Nat. Commun.">
        <title>Genetic determinants of endophytism in the Arabidopsis root mycobiome.</title>
        <authorList>
            <person name="Mesny F."/>
            <person name="Miyauchi S."/>
            <person name="Thiergart T."/>
            <person name="Pickel B."/>
            <person name="Atanasova L."/>
            <person name="Karlsson M."/>
            <person name="Huettel B."/>
            <person name="Barry K.W."/>
            <person name="Haridas S."/>
            <person name="Chen C."/>
            <person name="Bauer D."/>
            <person name="Andreopoulos W."/>
            <person name="Pangilinan J."/>
            <person name="LaButti K."/>
            <person name="Riley R."/>
            <person name="Lipzen A."/>
            <person name="Clum A."/>
            <person name="Drula E."/>
            <person name="Henrissat B."/>
            <person name="Kohler A."/>
            <person name="Grigoriev I.V."/>
            <person name="Martin F.M."/>
            <person name="Hacquard S."/>
        </authorList>
    </citation>
    <scope>NUCLEOTIDE SEQUENCE</scope>
    <source>
        <strain evidence="4">MPI-CAGE-CH-0235</strain>
    </source>
</reference>
<protein>
    <submittedName>
        <fullName evidence="4">von Willebrand factor type A domain-containing protein</fullName>
    </submittedName>
</protein>
<accession>A0A8K0SKQ7</accession>
<dbReference type="PROSITE" id="PS50234">
    <property type="entry name" value="VWFA"/>
    <property type="match status" value="1"/>
</dbReference>
<dbReference type="PANTHER" id="PTHR45737">
    <property type="entry name" value="VON WILLEBRAND FACTOR A DOMAIN-CONTAINING PROTEIN 5A"/>
    <property type="match status" value="1"/>
</dbReference>
<dbReference type="AlphaFoldDB" id="A0A8K0SKQ7"/>
<comment type="caution">
    <text evidence="4">The sequence shown here is derived from an EMBL/GenBank/DDBJ whole genome shotgun (WGS) entry which is preliminary data.</text>
</comment>
<dbReference type="PROSITE" id="PS51468">
    <property type="entry name" value="VIT"/>
    <property type="match status" value="1"/>
</dbReference>
<dbReference type="Pfam" id="PF08487">
    <property type="entry name" value="VIT"/>
    <property type="match status" value="1"/>
</dbReference>
<dbReference type="InterPro" id="IPR036465">
    <property type="entry name" value="vWFA_dom_sf"/>
</dbReference>
<sequence>MSIFAPGISWDPREPLPPELRIANGTPEDRPISRRKDVLANAPGVSPRAVNLIRLPSSTAPEVRESSRITLAPMSVSLDVAILEDLASVTVTQFFLTSPDMRIPRGQYTFPLPNNCTVTEFNCRIGTNRSLRGIIKSKRDAKKAFEDGVTAGHVSGLLEQNTPEIFTTSLGNIPAGTKVKVEIMFITLLKSRFADQRGTTTLIIPTCVASRYGTPGFTVATPPDMKKGLSLRIEIQESEAIKSIICKTHEIAVERDVDAAKMVSWDNLADDAPRHNRTALVYLESGSAFLDKDFVLDIETGSESTRECPKAWLEEHSSLRDHHALMLKLPGKVLFRPEPASSAGEVIFLVDRSGSMIDKMETLKSAMKFFLKGIPVGRRFNLWSFGSGWSSWCPQSVAYSEMSLNAALSYVADTFWANMGGTELLPALEALIQSRNHSIPTDILILTDGEVWRLDQTLQLIRETRRNSGGQVRFFSLGIGYNVSHALVEGIAKAGGGYAECIPPSQLTGWEDRVMALAKAAWGTKHLGPLQLTFNGINDKGEDHLVAAYQSPLHYSELSHFSGNCLWWLIEKPIKLSTLTVKAMTSDGLEASITVPIQHSRGKDDIVHRVAARSILNDLKESNNHELAEYIAKKWSLVSEWTSFCLVEQSLDDGDMSNNLPTNSPWINSAPSDDLLQERDLTWTSVLRVANNSPSRLLHLISPNYSSSRDGSGFAAFAPPPGLPYSDYPHAISHAISHALPPRDPDSMSSFGHIPPLVNDTLNSPAESSFRWQDPETALIKSPIYTIHQLLECQRFDGSFEFLDHTKVEKVLGSEVGPALLALHENPTPRAVIHTAAIIFLLERDFLPWRGLWEAMYDKAKSFLEAHGGDSLDMARIADVLKGRRMISDQAEARRDDSSSSLSAVDSWAGTNANQETRDGTAPTVDTIQEHSGRVQISCAPNV</sequence>
<proteinExistence type="predicted"/>
<dbReference type="Proteomes" id="UP000813444">
    <property type="component" value="Unassembled WGS sequence"/>
</dbReference>
<feature type="region of interest" description="Disordered" evidence="1">
    <location>
        <begin position="890"/>
        <end position="923"/>
    </location>
</feature>